<feature type="domain" description="Ig-like" evidence="8">
    <location>
        <begin position="1208"/>
        <end position="1284"/>
    </location>
</feature>
<feature type="domain" description="Ig-like" evidence="8">
    <location>
        <begin position="30"/>
        <end position="119"/>
    </location>
</feature>
<dbReference type="InterPro" id="IPR036179">
    <property type="entry name" value="Ig-like_dom_sf"/>
</dbReference>
<dbReference type="FunFam" id="2.60.40.10:FF:000134">
    <property type="entry name" value="Myomesin 1"/>
    <property type="match status" value="1"/>
</dbReference>
<evidence type="ECO:0000256" key="4">
    <source>
        <dbReference type="ARBA" id="ARBA00022737"/>
    </source>
</evidence>
<dbReference type="InterPro" id="IPR007110">
    <property type="entry name" value="Ig-like_dom"/>
</dbReference>
<evidence type="ECO:0000256" key="6">
    <source>
        <dbReference type="ARBA" id="ARBA00023319"/>
    </source>
</evidence>
<dbReference type="InterPro" id="IPR003598">
    <property type="entry name" value="Ig_sub2"/>
</dbReference>
<dbReference type="Proteomes" id="UP000694621">
    <property type="component" value="Unplaced"/>
</dbReference>
<dbReference type="GO" id="GO:0005737">
    <property type="term" value="C:cytoplasm"/>
    <property type="evidence" value="ECO:0007669"/>
    <property type="project" value="UniProtKB-SubCell"/>
</dbReference>
<feature type="domain" description="Fibronectin type-III" evidence="9">
    <location>
        <begin position="679"/>
        <end position="776"/>
    </location>
</feature>
<feature type="domain" description="Ig-like" evidence="8">
    <location>
        <begin position="991"/>
        <end position="1077"/>
    </location>
</feature>
<dbReference type="InterPro" id="IPR003961">
    <property type="entry name" value="FN3_dom"/>
</dbReference>
<evidence type="ECO:0000313" key="11">
    <source>
        <dbReference type="Proteomes" id="UP000694621"/>
    </source>
</evidence>
<keyword evidence="2" id="KW-0787">Thick filament</keyword>
<dbReference type="CDD" id="cd00063">
    <property type="entry name" value="FN3"/>
    <property type="match status" value="5"/>
</dbReference>
<feature type="region of interest" description="Disordered" evidence="7">
    <location>
        <begin position="1316"/>
        <end position="1341"/>
    </location>
</feature>
<evidence type="ECO:0000313" key="10">
    <source>
        <dbReference type="Ensembl" id="ENSAMXP00005024291.1"/>
    </source>
</evidence>
<dbReference type="PANTHER" id="PTHR13817:SF182">
    <property type="entry name" value="MYOMESIN-2"/>
    <property type="match status" value="1"/>
</dbReference>
<dbReference type="Ensembl" id="ENSAMXT00005026813.1">
    <property type="protein sequence ID" value="ENSAMXP00005024291.1"/>
    <property type="gene ID" value="ENSAMXG00005011200.1"/>
</dbReference>
<evidence type="ECO:0000256" key="5">
    <source>
        <dbReference type="ARBA" id="ARBA00023179"/>
    </source>
</evidence>
<dbReference type="FunFam" id="2.60.40.10:FF:000179">
    <property type="entry name" value="Myomesin 2"/>
    <property type="match status" value="1"/>
</dbReference>
<dbReference type="Gene3D" id="2.60.40.10">
    <property type="entry name" value="Immunoglobulins"/>
    <property type="match status" value="12"/>
</dbReference>
<feature type="domain" description="Fibronectin type-III" evidence="9">
    <location>
        <begin position="369"/>
        <end position="464"/>
    </location>
</feature>
<dbReference type="SUPFAM" id="SSF48726">
    <property type="entry name" value="Immunoglobulin"/>
    <property type="match status" value="5"/>
</dbReference>
<dbReference type="InterPro" id="IPR003599">
    <property type="entry name" value="Ig_sub"/>
</dbReference>
<dbReference type="GO" id="GO:0032982">
    <property type="term" value="C:myosin filament"/>
    <property type="evidence" value="ECO:0007669"/>
    <property type="project" value="UniProtKB-KW"/>
</dbReference>
<evidence type="ECO:0000259" key="9">
    <source>
        <dbReference type="PROSITE" id="PS50853"/>
    </source>
</evidence>
<dbReference type="FunFam" id="2.60.40.10:FF:000222">
    <property type="entry name" value="Myomesin 1"/>
    <property type="match status" value="1"/>
</dbReference>
<name>A0A8B9JPG9_ASTMX</name>
<dbReference type="FunFam" id="2.60.40.10:FF:000029">
    <property type="entry name" value="Myomesin 1"/>
    <property type="match status" value="2"/>
</dbReference>
<dbReference type="InterPro" id="IPR036116">
    <property type="entry name" value="FN3_sf"/>
</dbReference>
<dbReference type="CDD" id="cd00096">
    <property type="entry name" value="Ig"/>
    <property type="match status" value="1"/>
</dbReference>
<comment type="subcellular location">
    <subcellularLocation>
        <location evidence="1">Cytoplasm</location>
    </subcellularLocation>
</comment>
<keyword evidence="5" id="KW-0514">Muscle protein</keyword>
<feature type="domain" description="Ig-like" evidence="8">
    <location>
        <begin position="1095"/>
        <end position="1182"/>
    </location>
</feature>
<accession>A0A8B9JPG9</accession>
<dbReference type="GO" id="GO:0005198">
    <property type="term" value="F:structural molecule activity"/>
    <property type="evidence" value="ECO:0007669"/>
    <property type="project" value="UniProtKB-ARBA"/>
</dbReference>
<feature type="domain" description="Ig-like" evidence="8">
    <location>
        <begin position="762"/>
        <end position="863"/>
    </location>
</feature>
<evidence type="ECO:0000256" key="1">
    <source>
        <dbReference type="ARBA" id="ARBA00004496"/>
    </source>
</evidence>
<organism evidence="10 11">
    <name type="scientific">Astyanax mexicanus</name>
    <name type="common">Blind cave fish</name>
    <name type="synonym">Astyanax fasciatus mexicanus</name>
    <dbReference type="NCBI Taxonomy" id="7994"/>
    <lineage>
        <taxon>Eukaryota</taxon>
        <taxon>Metazoa</taxon>
        <taxon>Chordata</taxon>
        <taxon>Craniata</taxon>
        <taxon>Vertebrata</taxon>
        <taxon>Euteleostomi</taxon>
        <taxon>Actinopterygii</taxon>
        <taxon>Neopterygii</taxon>
        <taxon>Teleostei</taxon>
        <taxon>Ostariophysi</taxon>
        <taxon>Characiformes</taxon>
        <taxon>Characoidei</taxon>
        <taxon>Acestrorhamphidae</taxon>
        <taxon>Acestrorhamphinae</taxon>
        <taxon>Astyanax</taxon>
    </lineage>
</organism>
<dbReference type="SUPFAM" id="SSF49265">
    <property type="entry name" value="Fibronectin type III"/>
    <property type="match status" value="3"/>
</dbReference>
<dbReference type="PANTHER" id="PTHR13817">
    <property type="entry name" value="TITIN"/>
    <property type="match status" value="1"/>
</dbReference>
<dbReference type="FunFam" id="2.60.40.10:FF:002172">
    <property type="entry name" value="Myomesin 1a (skelemin)"/>
    <property type="match status" value="1"/>
</dbReference>
<dbReference type="FunFam" id="2.60.40.10:FF:000124">
    <property type="entry name" value="Myomesin 1"/>
    <property type="match status" value="1"/>
</dbReference>
<proteinExistence type="predicted"/>
<dbReference type="FunFam" id="2.60.40.10:FF:000197">
    <property type="entry name" value="Myomesin 1"/>
    <property type="match status" value="1"/>
</dbReference>
<feature type="domain" description="Fibronectin type-III" evidence="9">
    <location>
        <begin position="577"/>
        <end position="676"/>
    </location>
</feature>
<keyword evidence="4" id="KW-0677">Repeat</keyword>
<protein>
    <submittedName>
        <fullName evidence="10">Myomesin 2</fullName>
    </submittedName>
</protein>
<sequence>MFSNVAKEITCVQKKIPEKYIRESSMIRGPKFLVRLKSHTVFENTPIKLFCTVEGYPTPHVKWFKDDLLLDLSSGKYFVESSVGIHSLTIMKCGIDDTAMYTAVASNSHGQASSQASIIVKSESKLNSRIKYTKINITFLETFNVTFGKEEDCVTLACKMTISPNLANLQPDALWYRDEHLLKESKWAKMESGGGVAKLTLTHLAKDDEGLYTLRMVTKGGDAVHSAYVFVEETAVAVCYIVSYAMLPTFLNIMSNDGRLATGYLNAFFVACPRSDRCEVGTENWTQCNDSPIKICKYPVPGLFEGHSYYFRVRAVNSHGISRPSRVSEPIAALDPTEFERLHAMRLGGKLDVVTYHDDLEGTGKAPEAPSNVYASETDRTYVVLSWSAPAYHGKAPMWYYIEKCQVGSGSWQRVNTKVLVRSPRYGVFDLNEGKEYLFRVLSANMYGTSEPSEPTKPIKTQELRGVPSAPGQVVATRETDTSVLIQWAPPKEPNNLIGYYIDSCVKGSKDWDSANHKPNKKTKFVVHGLKTGETYVFRVQAINELGLSEESQESAPLSVRAALRLPGIEHNKLPSAPYDIALLYCDGESMVLNWKRPAHSGGAEVTDYYIDRCNVAKKAWKEVNVPPIKERLYKVPNLTPGSVYQFRVYGANVVGLGNASTSSPPFKCEAWTMPEPGPPYDLSFIEIRDDSLVVEWKPPVYTGASAVTGYYVDMCKKGTETWTTANAAAVDHCYLKVKGLQTGSFYVFRVRAENAQGTGKPSVPSDRVCAKTLPGSQEIKCGVDEQTGDIYLSFESCQMAEISKFVWKKSYQEITDFSKGLAIKTSGSNSTLLFKNPDKEDVGTFSVAVTHTDGVSASYKITAEGEMLTLSYDIRNPIIPLKTELAYKILERGRVRFWLQAEAISSAVTYKFFANNKELQTKMSHDVATGTIEMVLDHFTEDSEGTYAVQIQDGRGKAQSSLVLIGDAFKAALAEAEYQRREYIRVKEGPHFSQFLSVHVGDDASVSIICKVANLKKESAFHWFKNDVEVIPEVPADLGSGVCKLLLSQFSKKDVGVYKATISDDRGQDVSQVDISGKGTVESFSLSFLSTPTGASAADLVIHCTSEGIMLQCYMKYYTEEMKITWAHKDSKITASERMRVSGTPAMATLEIVEPTEKDKGVYTFEIKDSEKTNTRHLELSGQGALFWFSDRGKVVGGLPDVVTIMEKKTLSLTCTVCGDPKPQVTWSKNDQEVEPGDQYVISLDSGKFASLTIKGVTLEDSGKFTMAVLNKYGGESVDIVVSVYKHGDRIPEIKPSPTPKRIMPPTMPIVIPTAAKPASSKKPKTNRKTEITNTVRNAR</sequence>
<feature type="domain" description="Fibronectin type-III" evidence="9">
    <location>
        <begin position="470"/>
        <end position="563"/>
    </location>
</feature>
<dbReference type="Pfam" id="PF07679">
    <property type="entry name" value="I-set"/>
    <property type="match status" value="4"/>
</dbReference>
<feature type="domain" description="Fibronectin type-III" evidence="9">
    <location>
        <begin position="232"/>
        <end position="336"/>
    </location>
</feature>
<dbReference type="PRINTS" id="PR00014">
    <property type="entry name" value="FNTYPEIII"/>
</dbReference>
<dbReference type="InterPro" id="IPR013098">
    <property type="entry name" value="Ig_I-set"/>
</dbReference>
<dbReference type="PROSITE" id="PS50853">
    <property type="entry name" value="FN3"/>
    <property type="match status" value="5"/>
</dbReference>
<dbReference type="SMART" id="SM00060">
    <property type="entry name" value="FN3"/>
    <property type="match status" value="5"/>
</dbReference>
<evidence type="ECO:0000256" key="7">
    <source>
        <dbReference type="SAM" id="MobiDB-lite"/>
    </source>
</evidence>
<dbReference type="InterPro" id="IPR050964">
    <property type="entry name" value="Striated_Muscle_Regulatory"/>
</dbReference>
<dbReference type="InterPro" id="IPR013783">
    <property type="entry name" value="Ig-like_fold"/>
</dbReference>
<dbReference type="PROSITE" id="PS50835">
    <property type="entry name" value="IG_LIKE"/>
    <property type="match status" value="5"/>
</dbReference>
<reference evidence="10" key="1">
    <citation type="submission" date="2025-08" db="UniProtKB">
        <authorList>
            <consortium name="Ensembl"/>
        </authorList>
    </citation>
    <scope>IDENTIFICATION</scope>
</reference>
<dbReference type="Pfam" id="PF00041">
    <property type="entry name" value="fn3"/>
    <property type="match status" value="4"/>
</dbReference>
<evidence type="ECO:0000259" key="8">
    <source>
        <dbReference type="PROSITE" id="PS50835"/>
    </source>
</evidence>
<dbReference type="SMART" id="SM00409">
    <property type="entry name" value="IG"/>
    <property type="match status" value="4"/>
</dbReference>
<feature type="region of interest" description="Disordered" evidence="7">
    <location>
        <begin position="450"/>
        <end position="473"/>
    </location>
</feature>
<keyword evidence="3" id="KW-0963">Cytoplasm</keyword>
<keyword evidence="6" id="KW-0393">Immunoglobulin domain</keyword>
<dbReference type="SMART" id="SM00408">
    <property type="entry name" value="IGc2"/>
    <property type="match status" value="4"/>
</dbReference>
<evidence type="ECO:0000256" key="3">
    <source>
        <dbReference type="ARBA" id="ARBA00022490"/>
    </source>
</evidence>
<evidence type="ECO:0000256" key="2">
    <source>
        <dbReference type="ARBA" id="ARBA00022433"/>
    </source>
</evidence>
<dbReference type="FunFam" id="2.60.40.10:FF:000069">
    <property type="entry name" value="Alpha-protein kinase 3"/>
    <property type="match status" value="1"/>
</dbReference>